<dbReference type="GO" id="GO:0046872">
    <property type="term" value="F:metal ion binding"/>
    <property type="evidence" value="ECO:0007669"/>
    <property type="project" value="UniProtKB-KW"/>
</dbReference>
<dbReference type="GO" id="GO:0051536">
    <property type="term" value="F:iron-sulfur cluster binding"/>
    <property type="evidence" value="ECO:0007669"/>
    <property type="project" value="UniProtKB-KW"/>
</dbReference>
<dbReference type="AlphaFoldDB" id="A0A418KKM7"/>
<dbReference type="EMBL" id="QUAL01000252">
    <property type="protein sequence ID" value="RIQ16453.1"/>
    <property type="molecule type" value="Genomic_DNA"/>
</dbReference>
<dbReference type="PANTHER" id="PTHR43105:SF10">
    <property type="entry name" value="NADH-QUINONE OXIDOREDUCTASE SUBUNIT G"/>
    <property type="match status" value="1"/>
</dbReference>
<dbReference type="Proteomes" id="UP000284057">
    <property type="component" value="Unassembled WGS sequence"/>
</dbReference>
<evidence type="ECO:0000256" key="2">
    <source>
        <dbReference type="ARBA" id="ARBA00023004"/>
    </source>
</evidence>
<keyword evidence="1" id="KW-0479">Metal-binding</keyword>
<dbReference type="InterPro" id="IPR006657">
    <property type="entry name" value="MoPterin_dinucl-bd_dom"/>
</dbReference>
<evidence type="ECO:0000256" key="3">
    <source>
        <dbReference type="ARBA" id="ARBA00023014"/>
    </source>
</evidence>
<dbReference type="RefSeq" id="WP_325049305.1">
    <property type="nucleotide sequence ID" value="NZ_QUAL01000252.1"/>
</dbReference>
<protein>
    <submittedName>
        <fullName evidence="5">Nitrite reductase</fullName>
    </submittedName>
</protein>
<dbReference type="GO" id="GO:0043546">
    <property type="term" value="F:molybdopterin cofactor binding"/>
    <property type="evidence" value="ECO:0007669"/>
    <property type="project" value="InterPro"/>
</dbReference>
<reference evidence="5 6" key="1">
    <citation type="submission" date="2018-09" db="EMBL/GenBank/DDBJ databases">
        <title>Isolation, diversity and antifungal activity of actinobacteria from wheat.</title>
        <authorList>
            <person name="Han C."/>
        </authorList>
    </citation>
    <scope>NUCLEOTIDE SEQUENCE [LARGE SCALE GENOMIC DNA]</scope>
    <source>
        <strain evidence="5 6">NEAU-YY265</strain>
    </source>
</reference>
<dbReference type="Pfam" id="PF01568">
    <property type="entry name" value="Molydop_binding"/>
    <property type="match status" value="1"/>
</dbReference>
<dbReference type="GO" id="GO:0022904">
    <property type="term" value="P:respiratory electron transport chain"/>
    <property type="evidence" value="ECO:0007669"/>
    <property type="project" value="TreeGrafter"/>
</dbReference>
<keyword evidence="3" id="KW-0411">Iron-sulfur</keyword>
<feature type="non-terminal residue" evidence="5">
    <location>
        <position position="1"/>
    </location>
</feature>
<dbReference type="GO" id="GO:0016020">
    <property type="term" value="C:membrane"/>
    <property type="evidence" value="ECO:0007669"/>
    <property type="project" value="TreeGrafter"/>
</dbReference>
<dbReference type="InterPro" id="IPR050123">
    <property type="entry name" value="Prok_molybdopt-oxidoreductase"/>
</dbReference>
<feature type="domain" description="Molybdopterin dinucleotide-binding" evidence="4">
    <location>
        <begin position="4"/>
        <end position="87"/>
    </location>
</feature>
<name>A0A418KKM7_9ACTN</name>
<organism evidence="5 6">
    <name type="scientific">Jiangella rhizosphaerae</name>
    <dbReference type="NCBI Taxonomy" id="2293569"/>
    <lineage>
        <taxon>Bacteria</taxon>
        <taxon>Bacillati</taxon>
        <taxon>Actinomycetota</taxon>
        <taxon>Actinomycetes</taxon>
        <taxon>Jiangellales</taxon>
        <taxon>Jiangellaceae</taxon>
        <taxon>Jiangella</taxon>
    </lineage>
</organism>
<dbReference type="CDD" id="cd00508">
    <property type="entry name" value="MopB_CT_Fdh-Nap-like"/>
    <property type="match status" value="1"/>
</dbReference>
<dbReference type="GO" id="GO:0003954">
    <property type="term" value="F:NADH dehydrogenase activity"/>
    <property type="evidence" value="ECO:0007669"/>
    <property type="project" value="TreeGrafter"/>
</dbReference>
<evidence type="ECO:0000259" key="4">
    <source>
        <dbReference type="Pfam" id="PF01568"/>
    </source>
</evidence>
<gene>
    <name evidence="5" type="ORF">DY240_22875</name>
</gene>
<dbReference type="PANTHER" id="PTHR43105">
    <property type="entry name" value="RESPIRATORY NITRATE REDUCTASE"/>
    <property type="match status" value="1"/>
</dbReference>
<evidence type="ECO:0000313" key="5">
    <source>
        <dbReference type="EMBL" id="RIQ16453.1"/>
    </source>
</evidence>
<proteinExistence type="predicted"/>
<accession>A0A418KKM7</accession>
<dbReference type="SUPFAM" id="SSF50692">
    <property type="entry name" value="ADC-like"/>
    <property type="match status" value="1"/>
</dbReference>
<evidence type="ECO:0000256" key="1">
    <source>
        <dbReference type="ARBA" id="ARBA00022723"/>
    </source>
</evidence>
<dbReference type="InterPro" id="IPR009010">
    <property type="entry name" value="Asp_de-COase-like_dom_sf"/>
</dbReference>
<comment type="caution">
    <text evidence="5">The sequence shown here is derived from an EMBL/GenBank/DDBJ whole genome shotgun (WGS) entry which is preliminary data.</text>
</comment>
<dbReference type="Gene3D" id="2.40.40.20">
    <property type="match status" value="1"/>
</dbReference>
<keyword evidence="2" id="KW-0408">Iron</keyword>
<keyword evidence="6" id="KW-1185">Reference proteome</keyword>
<evidence type="ECO:0000313" key="6">
    <source>
        <dbReference type="Proteomes" id="UP000284057"/>
    </source>
</evidence>
<sequence>PALAAAVTEPHVEIHPDLAGRSGLADGDLVRVVSRRGDAVGRVRLTTTIRPDTVFMPFHWGGEQAVNRVTNPALDPVSRMPEFKVCAVRLERVMS</sequence>